<dbReference type="RefSeq" id="WP_173086162.1">
    <property type="nucleotide sequence ID" value="NZ_BLTE01000015.1"/>
</dbReference>
<keyword evidence="3" id="KW-1185">Reference proteome</keyword>
<dbReference type="Pfam" id="PF01966">
    <property type="entry name" value="HD"/>
    <property type="match status" value="1"/>
</dbReference>
<evidence type="ECO:0000313" key="2">
    <source>
        <dbReference type="EMBL" id="GFK95290.1"/>
    </source>
</evidence>
<organism evidence="2 3">
    <name type="scientific">Fundidesulfovibrio magnetotacticus</name>
    <dbReference type="NCBI Taxonomy" id="2730080"/>
    <lineage>
        <taxon>Bacteria</taxon>
        <taxon>Pseudomonadati</taxon>
        <taxon>Thermodesulfobacteriota</taxon>
        <taxon>Desulfovibrionia</taxon>
        <taxon>Desulfovibrionales</taxon>
        <taxon>Desulfovibrionaceae</taxon>
        <taxon>Fundidesulfovibrio</taxon>
    </lineage>
</organism>
<accession>A0A6V8LWM2</accession>
<dbReference type="InterPro" id="IPR006674">
    <property type="entry name" value="HD_domain"/>
</dbReference>
<gene>
    <name evidence="2" type="ORF">NNJEOMEG_03149</name>
</gene>
<evidence type="ECO:0000259" key="1">
    <source>
        <dbReference type="Pfam" id="PF01966"/>
    </source>
</evidence>
<protein>
    <recommendedName>
        <fullName evidence="1">HD domain-containing protein</fullName>
    </recommendedName>
</protein>
<evidence type="ECO:0000313" key="3">
    <source>
        <dbReference type="Proteomes" id="UP000494245"/>
    </source>
</evidence>
<dbReference type="AlphaFoldDB" id="A0A6V8LWM2"/>
<dbReference type="EMBL" id="BLTE01000015">
    <property type="protein sequence ID" value="GFK95290.1"/>
    <property type="molecule type" value="Genomic_DNA"/>
</dbReference>
<dbReference type="PANTHER" id="PTHR38659:SF1">
    <property type="entry name" value="METAL DEPENDENT PHOSPHOHYDROLASE"/>
    <property type="match status" value="1"/>
</dbReference>
<dbReference type="PANTHER" id="PTHR38659">
    <property type="entry name" value="METAL-DEPENDENT PHOSPHOHYDROLASE"/>
    <property type="match status" value="1"/>
</dbReference>
<name>A0A6V8LWM2_9BACT</name>
<reference evidence="2 3" key="2">
    <citation type="submission" date="2020-05" db="EMBL/GenBank/DDBJ databases">
        <title>Draft genome sequence of Desulfovibrio sp. strainFSS-1.</title>
        <authorList>
            <person name="Shimoshige H."/>
            <person name="Kobayashi H."/>
            <person name="Maekawa T."/>
        </authorList>
    </citation>
    <scope>NUCLEOTIDE SEQUENCE [LARGE SCALE GENOMIC DNA]</scope>
    <source>
        <strain evidence="2 3">SIID29052-01</strain>
    </source>
</reference>
<dbReference type="SUPFAM" id="SSF109604">
    <property type="entry name" value="HD-domain/PDEase-like"/>
    <property type="match status" value="1"/>
</dbReference>
<dbReference type="Proteomes" id="UP000494245">
    <property type="component" value="Unassembled WGS sequence"/>
</dbReference>
<comment type="caution">
    <text evidence="2">The sequence shown here is derived from an EMBL/GenBank/DDBJ whole genome shotgun (WGS) entry which is preliminary data.</text>
</comment>
<proteinExistence type="predicted"/>
<feature type="domain" description="HD" evidence="1">
    <location>
        <begin position="22"/>
        <end position="95"/>
    </location>
</feature>
<reference evidence="2 3" key="1">
    <citation type="submission" date="2020-04" db="EMBL/GenBank/DDBJ databases">
        <authorList>
            <consortium name="Desulfovibrio sp. FSS-1 genome sequencing consortium"/>
            <person name="Shimoshige H."/>
            <person name="Kobayashi H."/>
            <person name="Maekawa T."/>
        </authorList>
    </citation>
    <scope>NUCLEOTIDE SEQUENCE [LARGE SCALE GENOMIC DNA]</scope>
    <source>
        <strain evidence="2 3">SIID29052-01</strain>
    </source>
</reference>
<sequence length="178" mass="19426">MTRNDALELLESRKPEPHMLLHALQTEAVLRAMALRLEQDAELWGITGLLHDLDFPTTKDAPERHGLDAAAQLDGRLDPAAVAAIAAHNAEMNGRQPAATLDYALRCGETVTGIVHAAALMRPTGYDGLEPKSVKKKMKDKAFARNVRREIILECDKAGLPLDDFLALAIDAMRSVQA</sequence>